<comment type="caution">
    <text evidence="1">The sequence shown here is derived from an EMBL/GenBank/DDBJ whole genome shotgun (WGS) entry which is preliminary data.</text>
</comment>
<evidence type="ECO:0000313" key="2">
    <source>
        <dbReference type="Proteomes" id="UP000245697"/>
    </source>
</evidence>
<evidence type="ECO:0000313" key="1">
    <source>
        <dbReference type="EMBL" id="PWK36113.1"/>
    </source>
</evidence>
<dbReference type="Proteomes" id="UP000245697">
    <property type="component" value="Unassembled WGS sequence"/>
</dbReference>
<sequence>MQGAGQGDVVGVVRAGKGDDCDKDEAFTDALVPGALIKDLELHRKTGAVKEVKLA</sequence>
<proteinExistence type="predicted"/>
<name>A0A316EY31_9ACTN</name>
<dbReference type="AlphaFoldDB" id="A0A316EY31"/>
<organism evidence="1 2">
    <name type="scientific">Actinoplanes xinjiangensis</name>
    <dbReference type="NCBI Taxonomy" id="512350"/>
    <lineage>
        <taxon>Bacteria</taxon>
        <taxon>Bacillati</taxon>
        <taxon>Actinomycetota</taxon>
        <taxon>Actinomycetes</taxon>
        <taxon>Micromonosporales</taxon>
        <taxon>Micromonosporaceae</taxon>
        <taxon>Actinoplanes</taxon>
    </lineage>
</organism>
<dbReference type="EMBL" id="QGGR01000024">
    <property type="protein sequence ID" value="PWK36113.1"/>
    <property type="molecule type" value="Genomic_DNA"/>
</dbReference>
<keyword evidence="2" id="KW-1185">Reference proteome</keyword>
<gene>
    <name evidence="1" type="ORF">BC793_12494</name>
</gene>
<protein>
    <submittedName>
        <fullName evidence="1">Uncharacterized protein</fullName>
    </submittedName>
</protein>
<reference evidence="1 2" key="1">
    <citation type="submission" date="2018-05" db="EMBL/GenBank/DDBJ databases">
        <title>Genomic Encyclopedia of Archaeal and Bacterial Type Strains, Phase II (KMG-II): from individual species to whole genera.</title>
        <authorList>
            <person name="Goeker M."/>
        </authorList>
    </citation>
    <scope>NUCLEOTIDE SEQUENCE [LARGE SCALE GENOMIC DNA]</scope>
    <source>
        <strain evidence="1 2">DSM 45184</strain>
    </source>
</reference>
<accession>A0A316EY31</accession>